<accession>A0AAV2CBA4</accession>
<gene>
    <name evidence="2" type="ORF">LTRI10_LOCUS1660</name>
</gene>
<protein>
    <submittedName>
        <fullName evidence="2">Uncharacterized protein</fullName>
    </submittedName>
</protein>
<name>A0AAV2CBA4_9ROSI</name>
<evidence type="ECO:0000313" key="2">
    <source>
        <dbReference type="EMBL" id="CAL1353787.1"/>
    </source>
</evidence>
<sequence>MHPLDSTYSPSMSPQSSSQNTFGLFSSPQTIVQSTLSNELPSPSCALIPESEWNLNSFSFDIDSLASRSLALDRIYDLIPEGNEKTESLIVEVAKTTHSRKICPSRSKLEMELHRLGLCASSPTGSRRGRSAHSGLGNNSSAA</sequence>
<evidence type="ECO:0000313" key="3">
    <source>
        <dbReference type="Proteomes" id="UP001497516"/>
    </source>
</evidence>
<dbReference type="EMBL" id="OZ034813">
    <property type="protein sequence ID" value="CAL1353787.1"/>
    <property type="molecule type" value="Genomic_DNA"/>
</dbReference>
<proteinExistence type="predicted"/>
<reference evidence="2 3" key="1">
    <citation type="submission" date="2024-04" db="EMBL/GenBank/DDBJ databases">
        <authorList>
            <person name="Fracassetti M."/>
        </authorList>
    </citation>
    <scope>NUCLEOTIDE SEQUENCE [LARGE SCALE GENOMIC DNA]</scope>
</reference>
<feature type="region of interest" description="Disordered" evidence="1">
    <location>
        <begin position="1"/>
        <end position="20"/>
    </location>
</feature>
<keyword evidence="3" id="KW-1185">Reference proteome</keyword>
<dbReference type="Proteomes" id="UP001497516">
    <property type="component" value="Chromosome 1"/>
</dbReference>
<feature type="compositionally biased region" description="Low complexity" evidence="1">
    <location>
        <begin position="9"/>
        <end position="19"/>
    </location>
</feature>
<organism evidence="2 3">
    <name type="scientific">Linum trigynum</name>
    <dbReference type="NCBI Taxonomy" id="586398"/>
    <lineage>
        <taxon>Eukaryota</taxon>
        <taxon>Viridiplantae</taxon>
        <taxon>Streptophyta</taxon>
        <taxon>Embryophyta</taxon>
        <taxon>Tracheophyta</taxon>
        <taxon>Spermatophyta</taxon>
        <taxon>Magnoliopsida</taxon>
        <taxon>eudicotyledons</taxon>
        <taxon>Gunneridae</taxon>
        <taxon>Pentapetalae</taxon>
        <taxon>rosids</taxon>
        <taxon>fabids</taxon>
        <taxon>Malpighiales</taxon>
        <taxon>Linaceae</taxon>
        <taxon>Linum</taxon>
    </lineage>
</organism>
<evidence type="ECO:0000256" key="1">
    <source>
        <dbReference type="SAM" id="MobiDB-lite"/>
    </source>
</evidence>
<dbReference type="AlphaFoldDB" id="A0AAV2CBA4"/>
<feature type="region of interest" description="Disordered" evidence="1">
    <location>
        <begin position="120"/>
        <end position="143"/>
    </location>
</feature>